<evidence type="ECO:0000313" key="2">
    <source>
        <dbReference type="EMBL" id="MFC0409500.1"/>
    </source>
</evidence>
<sequence length="434" mass="46899">MTPATVRPSLPSLPDFAQVHLGAARFGRRTPGPHARPAAPSSSHETGRHEAAMTTYGSGASAAELYGLPLRDALDAFTPEEDRARFYDPRATPEQLAAPRARMWAELYAGLLVAHGRAGAADGPWREIDADLWPQLAVRDRPDGAVASAAKSGGPAFHDVRVRWPDAGLRWPDAVLACCPPGKVRRLAQLKAQGYPCRSVGFLPGTLTFGRYSESDDDEADALWTAAEGRLFGKIQVGRLRVTASDPAKDHAEWVAPLNLRELIQDDQAAIRASDRPSLVKANLHFIDPDFATDQCVWLSPNGRLLGSLEADEVRVLIGLRVKPGVPIAAPATVAVAVPEARLPVPIPVPLMPSAKRKVHGRPDYREAGAKLVAEMAEMIREKQARNMTDASRALAHKAAGNGSEDSRAKRLRDRFSERYPSYVAGAAMEPVES</sequence>
<evidence type="ECO:0000256" key="1">
    <source>
        <dbReference type="SAM" id="MobiDB-lite"/>
    </source>
</evidence>
<dbReference type="RefSeq" id="WP_377045252.1">
    <property type="nucleotide sequence ID" value="NZ_JBHLUN010000010.1"/>
</dbReference>
<dbReference type="Proteomes" id="UP001589865">
    <property type="component" value="Unassembled WGS sequence"/>
</dbReference>
<comment type="caution">
    <text evidence="2">The sequence shown here is derived from an EMBL/GenBank/DDBJ whole genome shotgun (WGS) entry which is preliminary data.</text>
</comment>
<evidence type="ECO:0000313" key="3">
    <source>
        <dbReference type="Proteomes" id="UP001589865"/>
    </source>
</evidence>
<accession>A0ABV6JUV1</accession>
<feature type="region of interest" description="Disordered" evidence="1">
    <location>
        <begin position="389"/>
        <end position="413"/>
    </location>
</feature>
<feature type="region of interest" description="Disordered" evidence="1">
    <location>
        <begin position="26"/>
        <end position="51"/>
    </location>
</feature>
<keyword evidence="3" id="KW-1185">Reference proteome</keyword>
<gene>
    <name evidence="2" type="ORF">ACFFGY_14710</name>
</gene>
<proteinExistence type="predicted"/>
<reference evidence="2 3" key="1">
    <citation type="submission" date="2024-09" db="EMBL/GenBank/DDBJ databases">
        <authorList>
            <person name="Sun Q."/>
            <person name="Mori K."/>
        </authorList>
    </citation>
    <scope>NUCLEOTIDE SEQUENCE [LARGE SCALE GENOMIC DNA]</scope>
    <source>
        <strain evidence="2 3">TBRC 5777</strain>
    </source>
</reference>
<name>A0ABV6JUV1_9PROT</name>
<dbReference type="EMBL" id="JBHLUN010000010">
    <property type="protein sequence ID" value="MFC0409500.1"/>
    <property type="molecule type" value="Genomic_DNA"/>
</dbReference>
<organism evidence="2 3">
    <name type="scientific">Roseomonas elaeocarpi</name>
    <dbReference type="NCBI Taxonomy" id="907779"/>
    <lineage>
        <taxon>Bacteria</taxon>
        <taxon>Pseudomonadati</taxon>
        <taxon>Pseudomonadota</taxon>
        <taxon>Alphaproteobacteria</taxon>
        <taxon>Acetobacterales</taxon>
        <taxon>Roseomonadaceae</taxon>
        <taxon>Roseomonas</taxon>
    </lineage>
</organism>
<protein>
    <submittedName>
        <fullName evidence="2">Uncharacterized protein</fullName>
    </submittedName>
</protein>